<gene>
    <name evidence="1" type="ORF">ERS852491_03305</name>
</gene>
<dbReference type="STRING" id="39482.ERS852491_03305"/>
<dbReference type="RefSeq" id="WP_055154309.1">
    <property type="nucleotide sequence ID" value="NZ_CYZU01000034.1"/>
</dbReference>
<sequence length="115" mass="12489">MFSKTNSVAAGGANASAFGPTAASTLPVFCFFSYGFLANGQDLEMASPSPELPRLTFYFAPPSIHSQSSFTISVFYTLCADFLLYGNAVRRYAKACLEIHCRNRFRGKGGVFYGL</sequence>
<organism evidence="1 2">
    <name type="scientific">Faecalicatena contorta</name>
    <dbReference type="NCBI Taxonomy" id="39482"/>
    <lineage>
        <taxon>Bacteria</taxon>
        <taxon>Bacillati</taxon>
        <taxon>Bacillota</taxon>
        <taxon>Clostridia</taxon>
        <taxon>Lachnospirales</taxon>
        <taxon>Lachnospiraceae</taxon>
        <taxon>Faecalicatena</taxon>
    </lineage>
</organism>
<name>A0A174I0Q0_9FIRM</name>
<dbReference type="Proteomes" id="UP000095544">
    <property type="component" value="Unassembled WGS sequence"/>
</dbReference>
<evidence type="ECO:0000313" key="2">
    <source>
        <dbReference type="Proteomes" id="UP000095544"/>
    </source>
</evidence>
<reference evidence="1 2" key="1">
    <citation type="submission" date="2015-09" db="EMBL/GenBank/DDBJ databases">
        <authorList>
            <consortium name="Pathogen Informatics"/>
        </authorList>
    </citation>
    <scope>NUCLEOTIDE SEQUENCE [LARGE SCALE GENOMIC DNA]</scope>
    <source>
        <strain evidence="1 2">2789STDY5834876</strain>
    </source>
</reference>
<accession>A0A174I0Q0</accession>
<dbReference type="EMBL" id="CYZU01000034">
    <property type="protein sequence ID" value="CUO78659.1"/>
    <property type="molecule type" value="Genomic_DNA"/>
</dbReference>
<protein>
    <submittedName>
        <fullName evidence="1">Uncharacterized protein</fullName>
    </submittedName>
</protein>
<dbReference type="AlphaFoldDB" id="A0A174I0Q0"/>
<proteinExistence type="predicted"/>
<evidence type="ECO:0000313" key="1">
    <source>
        <dbReference type="EMBL" id="CUO78659.1"/>
    </source>
</evidence>